<reference evidence="3" key="1">
    <citation type="submission" date="2015-08" db="EMBL/GenBank/DDBJ databases">
        <authorList>
            <person name="Varghese N."/>
        </authorList>
    </citation>
    <scope>NUCLEOTIDE SEQUENCE [LARGE SCALE GENOMIC DNA]</scope>
    <source>
        <strain evidence="3">JCM 18476</strain>
    </source>
</reference>
<dbReference type="Gene3D" id="3.30.450.20">
    <property type="entry name" value="PAS domain"/>
    <property type="match status" value="1"/>
</dbReference>
<dbReference type="CDD" id="cd00130">
    <property type="entry name" value="PAS"/>
    <property type="match status" value="1"/>
</dbReference>
<proteinExistence type="predicted"/>
<dbReference type="AlphaFoldDB" id="A0A0K6IJB3"/>
<evidence type="ECO:0000259" key="1">
    <source>
        <dbReference type="Pfam" id="PF13426"/>
    </source>
</evidence>
<feature type="domain" description="PAS" evidence="1">
    <location>
        <begin position="79"/>
        <end position="161"/>
    </location>
</feature>
<dbReference type="InterPro" id="IPR035965">
    <property type="entry name" value="PAS-like_dom_sf"/>
</dbReference>
<dbReference type="STRING" id="1137284.GCA_001418205_01042"/>
<evidence type="ECO:0000313" key="3">
    <source>
        <dbReference type="Proteomes" id="UP000182769"/>
    </source>
</evidence>
<dbReference type="NCBIfam" id="TIGR00229">
    <property type="entry name" value="sensory_box"/>
    <property type="match status" value="1"/>
</dbReference>
<dbReference type="Proteomes" id="UP000182769">
    <property type="component" value="Unassembled WGS sequence"/>
</dbReference>
<protein>
    <submittedName>
        <fullName evidence="2">PAS domain S-box</fullName>
    </submittedName>
</protein>
<sequence>MSFNGINVQISLDTFLHFIYAIYLLSKKSSSQCGKGDKRKISVCFFQSRKTTQRIAELEHELAVFQSIRQDLMEEMLYFAVDRQGSIIEANAHFLSSCGFQLHELGQISHHISKKAQNSQHTQAMLDAIRNGEHWHGAMQFIGKDGEDHWYRVIMQPVPVKNSKCLTAYCVEPAQPLSRSLRS</sequence>
<gene>
    <name evidence="2" type="ORF">Ga0061065_10343</name>
</gene>
<dbReference type="EMBL" id="CYHG01000003">
    <property type="protein sequence ID" value="CUB03195.1"/>
    <property type="molecule type" value="Genomic_DNA"/>
</dbReference>
<evidence type="ECO:0000313" key="2">
    <source>
        <dbReference type="EMBL" id="CUB03195.1"/>
    </source>
</evidence>
<dbReference type="Pfam" id="PF13426">
    <property type="entry name" value="PAS_9"/>
    <property type="match status" value="1"/>
</dbReference>
<name>A0A0K6IJB3_9GAMM</name>
<accession>A0A0K6IJB3</accession>
<organism evidence="2 3">
    <name type="scientific">Marinomonas fungiae</name>
    <dbReference type="NCBI Taxonomy" id="1137284"/>
    <lineage>
        <taxon>Bacteria</taxon>
        <taxon>Pseudomonadati</taxon>
        <taxon>Pseudomonadota</taxon>
        <taxon>Gammaproteobacteria</taxon>
        <taxon>Oceanospirillales</taxon>
        <taxon>Oceanospirillaceae</taxon>
        <taxon>Marinomonas</taxon>
    </lineage>
</organism>
<dbReference type="InterPro" id="IPR000014">
    <property type="entry name" value="PAS"/>
</dbReference>
<dbReference type="SUPFAM" id="SSF55785">
    <property type="entry name" value="PYP-like sensor domain (PAS domain)"/>
    <property type="match status" value="1"/>
</dbReference>
<keyword evidence="3" id="KW-1185">Reference proteome</keyword>